<dbReference type="SUPFAM" id="SSF81338">
    <property type="entry name" value="Aquaporin-like"/>
    <property type="match status" value="1"/>
</dbReference>
<evidence type="ECO:0000256" key="6">
    <source>
        <dbReference type="RuleBase" id="RU000477"/>
    </source>
</evidence>
<dbReference type="OrthoDB" id="3222at2759"/>
<reference evidence="8" key="1">
    <citation type="submission" date="2021-03" db="EMBL/GenBank/DDBJ databases">
        <title>Draft genome sequence of rust myrtle Austropuccinia psidii MF-1, a brazilian biotype.</title>
        <authorList>
            <person name="Quecine M.C."/>
            <person name="Pachon D.M.R."/>
            <person name="Bonatelli M.L."/>
            <person name="Correr F.H."/>
            <person name="Franceschini L.M."/>
            <person name="Leite T.F."/>
            <person name="Margarido G.R.A."/>
            <person name="Almeida C.A."/>
            <person name="Ferrarezi J.A."/>
            <person name="Labate C.A."/>
        </authorList>
    </citation>
    <scope>NUCLEOTIDE SEQUENCE</scope>
    <source>
        <strain evidence="8">MF-1</strain>
    </source>
</reference>
<dbReference type="InterPro" id="IPR023271">
    <property type="entry name" value="Aquaporin-like"/>
</dbReference>
<feature type="transmembrane region" description="Helical" evidence="7">
    <location>
        <begin position="169"/>
        <end position="190"/>
    </location>
</feature>
<evidence type="ECO:0000256" key="7">
    <source>
        <dbReference type="SAM" id="Phobius"/>
    </source>
</evidence>
<dbReference type="Pfam" id="PF00230">
    <property type="entry name" value="MIP"/>
    <property type="match status" value="1"/>
</dbReference>
<feature type="transmembrane region" description="Helical" evidence="7">
    <location>
        <begin position="122"/>
        <end position="142"/>
    </location>
</feature>
<feature type="transmembrane region" description="Helical" evidence="7">
    <location>
        <begin position="252"/>
        <end position="271"/>
    </location>
</feature>
<evidence type="ECO:0000256" key="1">
    <source>
        <dbReference type="ARBA" id="ARBA00004141"/>
    </source>
</evidence>
<dbReference type="EMBL" id="AVOT02025567">
    <property type="protein sequence ID" value="MBW0516925.1"/>
    <property type="molecule type" value="Genomic_DNA"/>
</dbReference>
<dbReference type="PRINTS" id="PR00783">
    <property type="entry name" value="MINTRINSICP"/>
</dbReference>
<dbReference type="InterPro" id="IPR034294">
    <property type="entry name" value="Aquaporin_transptr"/>
</dbReference>
<dbReference type="GO" id="GO:0005886">
    <property type="term" value="C:plasma membrane"/>
    <property type="evidence" value="ECO:0007669"/>
    <property type="project" value="TreeGrafter"/>
</dbReference>
<keyword evidence="9" id="KW-1185">Reference proteome</keyword>
<dbReference type="Gene3D" id="1.20.1080.10">
    <property type="entry name" value="Glycerol uptake facilitator protein"/>
    <property type="match status" value="1"/>
</dbReference>
<feature type="transmembrane region" description="Helical" evidence="7">
    <location>
        <begin position="210"/>
        <end position="231"/>
    </location>
</feature>
<keyword evidence="3 6" id="KW-0812">Transmembrane</keyword>
<keyword evidence="6" id="KW-0813">Transport</keyword>
<comment type="similarity">
    <text evidence="2 6">Belongs to the MIP/aquaporin (TC 1.A.8) family.</text>
</comment>
<keyword evidence="4 7" id="KW-1133">Transmembrane helix</keyword>
<protein>
    <recommendedName>
        <fullName evidence="10">Aquaporin</fullName>
    </recommendedName>
</protein>
<proteinExistence type="inferred from homology"/>
<gene>
    <name evidence="8" type="ORF">O181_056640</name>
</gene>
<evidence type="ECO:0008006" key="10">
    <source>
        <dbReference type="Google" id="ProtNLM"/>
    </source>
</evidence>
<dbReference type="PANTHER" id="PTHR19139">
    <property type="entry name" value="AQUAPORIN TRANSPORTER"/>
    <property type="match status" value="1"/>
</dbReference>
<comment type="subcellular location">
    <subcellularLocation>
        <location evidence="1">Membrane</location>
        <topology evidence="1">Multi-pass membrane protein</topology>
    </subcellularLocation>
</comment>
<evidence type="ECO:0000313" key="8">
    <source>
        <dbReference type="EMBL" id="MBW0516925.1"/>
    </source>
</evidence>
<dbReference type="GO" id="GO:0015250">
    <property type="term" value="F:water channel activity"/>
    <property type="evidence" value="ECO:0007669"/>
    <property type="project" value="TreeGrafter"/>
</dbReference>
<accession>A0A9Q3HWA1</accession>
<name>A0A9Q3HWA1_9BASI</name>
<dbReference type="Proteomes" id="UP000765509">
    <property type="component" value="Unassembled WGS sequence"/>
</dbReference>
<dbReference type="InterPro" id="IPR000425">
    <property type="entry name" value="MIP"/>
</dbReference>
<evidence type="ECO:0000256" key="3">
    <source>
        <dbReference type="ARBA" id="ARBA00022692"/>
    </source>
</evidence>
<dbReference type="AlphaFoldDB" id="A0A9Q3HWA1"/>
<evidence type="ECO:0000313" key="9">
    <source>
        <dbReference type="Proteomes" id="UP000765509"/>
    </source>
</evidence>
<keyword evidence="5 7" id="KW-0472">Membrane</keyword>
<dbReference type="PANTHER" id="PTHR19139:SF199">
    <property type="entry name" value="MIP17260P"/>
    <property type="match status" value="1"/>
</dbReference>
<evidence type="ECO:0000256" key="5">
    <source>
        <dbReference type="ARBA" id="ARBA00023136"/>
    </source>
</evidence>
<comment type="caution">
    <text evidence="8">The sequence shown here is derived from an EMBL/GenBank/DDBJ whole genome shotgun (WGS) entry which is preliminary data.</text>
</comment>
<evidence type="ECO:0000256" key="4">
    <source>
        <dbReference type="ARBA" id="ARBA00022989"/>
    </source>
</evidence>
<evidence type="ECO:0000256" key="2">
    <source>
        <dbReference type="ARBA" id="ARBA00006175"/>
    </source>
</evidence>
<feature type="transmembrane region" description="Helical" evidence="7">
    <location>
        <begin position="96"/>
        <end position="116"/>
    </location>
</feature>
<sequence length="359" mass="39696">MILQEIGISTIGMGRIRRFSSAELSHLARLLFPYNTLELLTWCHVFLGKNTYLHYQLSKINPNRPPPLGFSFLGINPTFGYVEHPKKRQLVKFLEGFASMILVWFLGTMMTSLSAIDASLHGNLYLAFSVAVFVTLMVHILGPLTGGHLNPIVTLSTCITGLTGPLRGLAYVGAQMFGATWGGFFLSLSLGPRAANIEKYGCYFTSSPEFNAFHAAIFEFMGTICVISMMYGFCQTTTTRDAVPVQPRISPLLNGITLGLFIFAASCFAPAKSFLGTIGFPTRCWASSIGIRKFNRTDWIFWIPDILASILHGLAYRFGKPFTEEAPIFELGNSQTSLQKNLSESQGVIIQINDTKEKK</sequence>
<organism evidence="8 9">
    <name type="scientific">Austropuccinia psidii MF-1</name>
    <dbReference type="NCBI Taxonomy" id="1389203"/>
    <lineage>
        <taxon>Eukaryota</taxon>
        <taxon>Fungi</taxon>
        <taxon>Dikarya</taxon>
        <taxon>Basidiomycota</taxon>
        <taxon>Pucciniomycotina</taxon>
        <taxon>Pucciniomycetes</taxon>
        <taxon>Pucciniales</taxon>
        <taxon>Sphaerophragmiaceae</taxon>
        <taxon>Austropuccinia</taxon>
    </lineage>
</organism>